<proteinExistence type="predicted"/>
<feature type="transmembrane region" description="Helical" evidence="1">
    <location>
        <begin position="80"/>
        <end position="110"/>
    </location>
</feature>
<reference evidence="2 3" key="1">
    <citation type="journal article" date="2022" name="bioRxiv">
        <title>Genomics of Preaxostyla Flagellates Illuminates Evolutionary Transitions and the Path Towards Mitochondrial Loss.</title>
        <authorList>
            <person name="Novak L.V.F."/>
            <person name="Treitli S.C."/>
            <person name="Pyrih J."/>
            <person name="Halakuc P."/>
            <person name="Pipaliya S.V."/>
            <person name="Vacek V."/>
            <person name="Brzon O."/>
            <person name="Soukal P."/>
            <person name="Eme L."/>
            <person name="Dacks J.B."/>
            <person name="Karnkowska A."/>
            <person name="Elias M."/>
            <person name="Hampl V."/>
        </authorList>
    </citation>
    <scope>NUCLEOTIDE SEQUENCE [LARGE SCALE GENOMIC DNA]</scope>
    <source>
        <strain evidence="2">NAU3</strain>
        <tissue evidence="2">Gut</tissue>
    </source>
</reference>
<dbReference type="Proteomes" id="UP001281761">
    <property type="component" value="Unassembled WGS sequence"/>
</dbReference>
<evidence type="ECO:0000256" key="1">
    <source>
        <dbReference type="SAM" id="Phobius"/>
    </source>
</evidence>
<name>A0ABQ9XFP7_9EUKA</name>
<keyword evidence="3" id="KW-1185">Reference proteome</keyword>
<evidence type="ECO:0000313" key="2">
    <source>
        <dbReference type="EMBL" id="KAK2951292.1"/>
    </source>
</evidence>
<keyword evidence="1" id="KW-0812">Transmembrane</keyword>
<feature type="transmembrane region" description="Helical" evidence="1">
    <location>
        <begin position="6"/>
        <end position="27"/>
    </location>
</feature>
<sequence length="312" mass="36778">MLSSSVLLFSSSFDFFVFFSLPFFSGLPLPLFFLHPHAFFYSHCLFSLFIFFFSSSSFLFCSPDLFFLSSHLLFDLSDPSFFFFLHSSSTFVFLSFSVFINPLLSLLLFLHQSNLVLLKLSNNLVELSVTFFSQNELLSPPSFFVILLRCFNFTKFLLFFHSPLLLFKSSSLGFLPGSFLFDCTLENAFLSLSLLGHKQFFFNHHFFLLRNELSKLRLFLTKDFLSQRNGLIELSVLLFGFLLKLRHRFNVCLLLKGKCFLLCSFFVNSRLFQVDLFQMFFFISNCCFNDRFFVFCFLFEFLHSFHNFLFQF</sequence>
<protein>
    <submittedName>
        <fullName evidence="2">Uncharacterized protein</fullName>
    </submittedName>
</protein>
<feature type="transmembrane region" description="Helical" evidence="1">
    <location>
        <begin position="39"/>
        <end position="60"/>
    </location>
</feature>
<keyword evidence="1" id="KW-0472">Membrane</keyword>
<gene>
    <name evidence="2" type="ORF">BLNAU_13779</name>
</gene>
<organism evidence="2 3">
    <name type="scientific">Blattamonas nauphoetae</name>
    <dbReference type="NCBI Taxonomy" id="2049346"/>
    <lineage>
        <taxon>Eukaryota</taxon>
        <taxon>Metamonada</taxon>
        <taxon>Preaxostyla</taxon>
        <taxon>Oxymonadida</taxon>
        <taxon>Blattamonas</taxon>
    </lineage>
</organism>
<keyword evidence="1" id="KW-1133">Transmembrane helix</keyword>
<evidence type="ECO:0000313" key="3">
    <source>
        <dbReference type="Proteomes" id="UP001281761"/>
    </source>
</evidence>
<accession>A0ABQ9XFP7</accession>
<dbReference type="EMBL" id="JARBJD010000121">
    <property type="protein sequence ID" value="KAK2951292.1"/>
    <property type="molecule type" value="Genomic_DNA"/>
</dbReference>
<comment type="caution">
    <text evidence="2">The sequence shown here is derived from an EMBL/GenBank/DDBJ whole genome shotgun (WGS) entry which is preliminary data.</text>
</comment>